<keyword evidence="4" id="KW-0808">Transferase</keyword>
<protein>
    <recommendedName>
        <fullName evidence="2">histidine kinase</fullName>
        <ecNumber evidence="2">2.7.13.3</ecNumber>
    </recommendedName>
</protein>
<evidence type="ECO:0000256" key="8">
    <source>
        <dbReference type="ARBA" id="ARBA00023012"/>
    </source>
</evidence>
<dbReference type="PRINTS" id="PR00344">
    <property type="entry name" value="BCTRLSENSOR"/>
</dbReference>
<dbReference type="InterPro" id="IPR003661">
    <property type="entry name" value="HisK_dim/P_dom"/>
</dbReference>
<evidence type="ECO:0000256" key="6">
    <source>
        <dbReference type="ARBA" id="ARBA00022777"/>
    </source>
</evidence>
<evidence type="ECO:0000256" key="2">
    <source>
        <dbReference type="ARBA" id="ARBA00012438"/>
    </source>
</evidence>
<proteinExistence type="predicted"/>
<dbReference type="Gene3D" id="1.10.287.130">
    <property type="match status" value="1"/>
</dbReference>
<name>A0A919AVZ8_9PROT</name>
<dbReference type="CDD" id="cd00082">
    <property type="entry name" value="HisKA"/>
    <property type="match status" value="1"/>
</dbReference>
<dbReference type="SUPFAM" id="SSF55874">
    <property type="entry name" value="ATPase domain of HSP90 chaperone/DNA topoisomerase II/histidine kinase"/>
    <property type="match status" value="1"/>
</dbReference>
<dbReference type="RefSeq" id="WP_191253321.1">
    <property type="nucleotide sequence ID" value="NZ_BNCI01000002.1"/>
</dbReference>
<dbReference type="GO" id="GO:0005524">
    <property type="term" value="F:ATP binding"/>
    <property type="evidence" value="ECO:0007669"/>
    <property type="project" value="UniProtKB-KW"/>
</dbReference>
<evidence type="ECO:0000256" key="4">
    <source>
        <dbReference type="ARBA" id="ARBA00022679"/>
    </source>
</evidence>
<dbReference type="Proteomes" id="UP000630923">
    <property type="component" value="Unassembled WGS sequence"/>
</dbReference>
<keyword evidence="8" id="KW-0902">Two-component regulatory system</keyword>
<organism evidence="10 11">
    <name type="scientific">Kordiimonas sediminis</name>
    <dbReference type="NCBI Taxonomy" id="1735581"/>
    <lineage>
        <taxon>Bacteria</taxon>
        <taxon>Pseudomonadati</taxon>
        <taxon>Pseudomonadota</taxon>
        <taxon>Alphaproteobacteria</taxon>
        <taxon>Kordiimonadales</taxon>
        <taxon>Kordiimonadaceae</taxon>
        <taxon>Kordiimonas</taxon>
    </lineage>
</organism>
<dbReference type="InterPro" id="IPR036890">
    <property type="entry name" value="HATPase_C_sf"/>
</dbReference>
<keyword evidence="6 10" id="KW-0418">Kinase</keyword>
<dbReference type="PANTHER" id="PTHR43065">
    <property type="entry name" value="SENSOR HISTIDINE KINASE"/>
    <property type="match status" value="1"/>
</dbReference>
<dbReference type="InterPro" id="IPR003594">
    <property type="entry name" value="HATPase_dom"/>
</dbReference>
<dbReference type="SMART" id="SM00387">
    <property type="entry name" value="HATPase_c"/>
    <property type="match status" value="1"/>
</dbReference>
<dbReference type="InterPro" id="IPR005467">
    <property type="entry name" value="His_kinase_dom"/>
</dbReference>
<feature type="domain" description="Histidine kinase" evidence="9">
    <location>
        <begin position="138"/>
        <end position="355"/>
    </location>
</feature>
<evidence type="ECO:0000256" key="1">
    <source>
        <dbReference type="ARBA" id="ARBA00000085"/>
    </source>
</evidence>
<dbReference type="Gene3D" id="3.30.450.20">
    <property type="entry name" value="PAS domain"/>
    <property type="match status" value="1"/>
</dbReference>
<evidence type="ECO:0000313" key="10">
    <source>
        <dbReference type="EMBL" id="GHF28238.1"/>
    </source>
</evidence>
<dbReference type="EC" id="2.7.13.3" evidence="2"/>
<reference evidence="10" key="2">
    <citation type="submission" date="2020-09" db="EMBL/GenBank/DDBJ databases">
        <authorList>
            <person name="Sun Q."/>
            <person name="Kim S."/>
        </authorList>
    </citation>
    <scope>NUCLEOTIDE SEQUENCE</scope>
    <source>
        <strain evidence="10">KCTC 42590</strain>
    </source>
</reference>
<gene>
    <name evidence="10" type="primary">ntrB</name>
    <name evidence="10" type="ORF">GCM10017044_24290</name>
</gene>
<evidence type="ECO:0000313" key="11">
    <source>
        <dbReference type="Proteomes" id="UP000630923"/>
    </source>
</evidence>
<evidence type="ECO:0000256" key="3">
    <source>
        <dbReference type="ARBA" id="ARBA00022553"/>
    </source>
</evidence>
<dbReference type="PROSITE" id="PS50109">
    <property type="entry name" value="HIS_KIN"/>
    <property type="match status" value="1"/>
</dbReference>
<dbReference type="SMART" id="SM00388">
    <property type="entry name" value="HisKA"/>
    <property type="match status" value="1"/>
</dbReference>
<sequence length="366" mass="39409">MGGDLVDLESEILHGLTQAVVLISPNNRIEDVFAQTEHIFQRSKESLKGKAIDLLPGVGGKALELVSRSRAEDIPLNSYDVRCRPVIGDIELVDLHANPYMSTGKVILSIQPRRITAFLEKRDDVEAAARSVRGLAAMLAHEIKNPLSGIRGAAQLLGRGGDTASLKMTELICKEVDRIKSLVEQLEDFGSGVQGDYGQVNIHEVLDHVLNLATAGFAKDDIIIPRFDPSLPPVYGDFDQLVQVFLNLIKNASEVSENKSEITITTGYKHGIWLTNSQGQRVRLPVEITVMDRGPGIPEDLRAHLFDPFVSGKEGGSGLGLALVAGFVSEMGGTVTADNRAGGGAIFKVQLALADEGAEMAKGLKE</sequence>
<dbReference type="InterPro" id="IPR004358">
    <property type="entry name" value="Sig_transdc_His_kin-like_C"/>
</dbReference>
<evidence type="ECO:0000256" key="7">
    <source>
        <dbReference type="ARBA" id="ARBA00022840"/>
    </source>
</evidence>
<accession>A0A919AVZ8</accession>
<keyword evidence="5" id="KW-0547">Nucleotide-binding</keyword>
<dbReference type="EMBL" id="BNCI01000002">
    <property type="protein sequence ID" value="GHF28238.1"/>
    <property type="molecule type" value="Genomic_DNA"/>
</dbReference>
<keyword evidence="3" id="KW-0597">Phosphoprotein</keyword>
<comment type="caution">
    <text evidence="10">The sequence shown here is derived from an EMBL/GenBank/DDBJ whole genome shotgun (WGS) entry which is preliminary data.</text>
</comment>
<dbReference type="Pfam" id="PF00512">
    <property type="entry name" value="HisKA"/>
    <property type="match status" value="1"/>
</dbReference>
<evidence type="ECO:0000259" key="9">
    <source>
        <dbReference type="PROSITE" id="PS50109"/>
    </source>
</evidence>
<dbReference type="SUPFAM" id="SSF47384">
    <property type="entry name" value="Homodimeric domain of signal transducing histidine kinase"/>
    <property type="match status" value="1"/>
</dbReference>
<dbReference type="PANTHER" id="PTHR43065:SF10">
    <property type="entry name" value="PEROXIDE STRESS-ACTIVATED HISTIDINE KINASE MAK3"/>
    <property type="match status" value="1"/>
</dbReference>
<dbReference type="Gene3D" id="3.30.565.10">
    <property type="entry name" value="Histidine kinase-like ATPase, C-terminal domain"/>
    <property type="match status" value="1"/>
</dbReference>
<evidence type="ECO:0000256" key="5">
    <source>
        <dbReference type="ARBA" id="ARBA00022741"/>
    </source>
</evidence>
<keyword evidence="7" id="KW-0067">ATP-binding</keyword>
<dbReference type="AlphaFoldDB" id="A0A919AVZ8"/>
<reference evidence="10" key="1">
    <citation type="journal article" date="2014" name="Int. J. Syst. Evol. Microbiol.">
        <title>Complete genome sequence of Corynebacterium casei LMG S-19264T (=DSM 44701T), isolated from a smear-ripened cheese.</title>
        <authorList>
            <consortium name="US DOE Joint Genome Institute (JGI-PGF)"/>
            <person name="Walter F."/>
            <person name="Albersmeier A."/>
            <person name="Kalinowski J."/>
            <person name="Ruckert C."/>
        </authorList>
    </citation>
    <scope>NUCLEOTIDE SEQUENCE</scope>
    <source>
        <strain evidence="10">KCTC 42590</strain>
    </source>
</reference>
<keyword evidence="11" id="KW-1185">Reference proteome</keyword>
<comment type="catalytic activity">
    <reaction evidence="1">
        <text>ATP + protein L-histidine = ADP + protein N-phospho-L-histidine.</text>
        <dbReference type="EC" id="2.7.13.3"/>
    </reaction>
</comment>
<dbReference type="GO" id="GO:0000155">
    <property type="term" value="F:phosphorelay sensor kinase activity"/>
    <property type="evidence" value="ECO:0007669"/>
    <property type="project" value="InterPro"/>
</dbReference>
<dbReference type="Pfam" id="PF02518">
    <property type="entry name" value="HATPase_c"/>
    <property type="match status" value="1"/>
</dbReference>
<dbReference type="InterPro" id="IPR036097">
    <property type="entry name" value="HisK_dim/P_sf"/>
</dbReference>